<evidence type="ECO:0000313" key="3">
    <source>
        <dbReference type="Proteomes" id="UP001165205"/>
    </source>
</evidence>
<name>A0AAN4YX57_ASPOZ</name>
<evidence type="ECO:0000256" key="1">
    <source>
        <dbReference type="SAM" id="MobiDB-lite"/>
    </source>
</evidence>
<proteinExistence type="predicted"/>
<sequence length="94" mass="10171">MNWDNTPGALNKELHEESRCAQRAFTLWEDPGWDKNARNQGRNDDGSSAAKELGQVSDDCSTDAGTGFHEDGCAGGAGIFHSLLRQHERGVGVL</sequence>
<feature type="compositionally biased region" description="Basic and acidic residues" evidence="1">
    <location>
        <begin position="32"/>
        <end position="45"/>
    </location>
</feature>
<protein>
    <submittedName>
        <fullName evidence="2">Unnamed protein product</fullName>
    </submittedName>
</protein>
<dbReference type="EMBL" id="BSYA01000231">
    <property type="protein sequence ID" value="GMG37262.1"/>
    <property type="molecule type" value="Genomic_DNA"/>
</dbReference>
<organism evidence="2 3">
    <name type="scientific">Aspergillus oryzae</name>
    <name type="common">Yellow koji mold</name>
    <dbReference type="NCBI Taxonomy" id="5062"/>
    <lineage>
        <taxon>Eukaryota</taxon>
        <taxon>Fungi</taxon>
        <taxon>Dikarya</taxon>
        <taxon>Ascomycota</taxon>
        <taxon>Pezizomycotina</taxon>
        <taxon>Eurotiomycetes</taxon>
        <taxon>Eurotiomycetidae</taxon>
        <taxon>Eurotiales</taxon>
        <taxon>Aspergillaceae</taxon>
        <taxon>Aspergillus</taxon>
        <taxon>Aspergillus subgen. Circumdati</taxon>
    </lineage>
</organism>
<accession>A0AAN4YX57</accession>
<comment type="caution">
    <text evidence="2">The sequence shown here is derived from an EMBL/GenBank/DDBJ whole genome shotgun (WGS) entry which is preliminary data.</text>
</comment>
<reference evidence="2" key="1">
    <citation type="submission" date="2023-04" db="EMBL/GenBank/DDBJ databases">
        <title>Aspergillus oryzae NBRC 4228.</title>
        <authorList>
            <person name="Ichikawa N."/>
            <person name="Sato H."/>
            <person name="Tonouchi N."/>
        </authorList>
    </citation>
    <scope>NUCLEOTIDE SEQUENCE</scope>
    <source>
        <strain evidence="2">NBRC 4228</strain>
    </source>
</reference>
<gene>
    <name evidence="2" type="ORF">Aory04_001215700</name>
</gene>
<feature type="region of interest" description="Disordered" evidence="1">
    <location>
        <begin position="31"/>
        <end position="62"/>
    </location>
</feature>
<dbReference type="Proteomes" id="UP001165205">
    <property type="component" value="Unassembled WGS sequence"/>
</dbReference>
<dbReference type="AlphaFoldDB" id="A0AAN4YX57"/>
<evidence type="ECO:0000313" key="2">
    <source>
        <dbReference type="EMBL" id="GMG37262.1"/>
    </source>
</evidence>